<protein>
    <submittedName>
        <fullName evidence="3">EamA family transporter</fullName>
    </submittedName>
</protein>
<feature type="domain" description="EamA" evidence="2">
    <location>
        <begin position="2"/>
        <end position="133"/>
    </location>
</feature>
<feature type="transmembrane region" description="Helical" evidence="1">
    <location>
        <begin position="269"/>
        <end position="285"/>
    </location>
</feature>
<evidence type="ECO:0000313" key="3">
    <source>
        <dbReference type="EMBL" id="NYZ69612.1"/>
    </source>
</evidence>
<feature type="transmembrane region" description="Helical" evidence="1">
    <location>
        <begin position="212"/>
        <end position="231"/>
    </location>
</feature>
<dbReference type="Pfam" id="PF00892">
    <property type="entry name" value="EamA"/>
    <property type="match status" value="2"/>
</dbReference>
<proteinExistence type="predicted"/>
<keyword evidence="4" id="KW-1185">Reference proteome</keyword>
<keyword evidence="1" id="KW-0812">Transmembrane</keyword>
<dbReference type="Gene3D" id="1.10.3730.20">
    <property type="match status" value="1"/>
</dbReference>
<feature type="transmembrane region" description="Helical" evidence="1">
    <location>
        <begin position="61"/>
        <end position="80"/>
    </location>
</feature>
<dbReference type="GO" id="GO:0016020">
    <property type="term" value="C:membrane"/>
    <property type="evidence" value="ECO:0007669"/>
    <property type="project" value="InterPro"/>
</dbReference>
<dbReference type="SUPFAM" id="SSF103481">
    <property type="entry name" value="Multidrug resistance efflux transporter EmrE"/>
    <property type="match status" value="2"/>
</dbReference>
<dbReference type="InterPro" id="IPR000620">
    <property type="entry name" value="EamA_dom"/>
</dbReference>
<feature type="transmembrane region" description="Helical" evidence="1">
    <location>
        <begin position="154"/>
        <end position="173"/>
    </location>
</feature>
<sequence length="288" mass="30977">MIWFSLALAGAFFNSSYSLLAKLYRSDTPSSVWAGGAFLFSSLLFFIGSGISGIPTIGDNFFPAAIGSAFINVCAALLYLKAVEKADLSLVTPLLSFSLVFVVLNSFLLLGELPTYLGITGLVLIFLGVYIISGEQGTILGPVRALAKNSGVKSMLVVALLFSISFVLDKVAVVNSSPLFASAIITFLSGVTLLLIAKFQGHSVLNIIKNKLLLIGLASLTIFLQIFFIAYAMPMTLASYVMAVKRSTILFSVLWGGLLLKEPFFKQRLIGASFMLIGLIILLLFERT</sequence>
<feature type="transmembrane region" description="Helical" evidence="1">
    <location>
        <begin position="31"/>
        <end position="55"/>
    </location>
</feature>
<feature type="transmembrane region" description="Helical" evidence="1">
    <location>
        <begin position="179"/>
        <end position="200"/>
    </location>
</feature>
<reference evidence="3 4" key="1">
    <citation type="submission" date="2020-07" db="EMBL/GenBank/DDBJ databases">
        <title>Endozoicomonas sp. nov., isolated from sediment.</title>
        <authorList>
            <person name="Gu T."/>
        </authorList>
    </citation>
    <scope>NUCLEOTIDE SEQUENCE [LARGE SCALE GENOMIC DNA]</scope>
    <source>
        <strain evidence="3 4">SM1973</strain>
    </source>
</reference>
<feature type="transmembrane region" description="Helical" evidence="1">
    <location>
        <begin position="116"/>
        <end position="133"/>
    </location>
</feature>
<comment type="caution">
    <text evidence="3">The sequence shown here is derived from an EMBL/GenBank/DDBJ whole genome shotgun (WGS) entry which is preliminary data.</text>
</comment>
<dbReference type="Proteomes" id="UP000569732">
    <property type="component" value="Unassembled WGS sequence"/>
</dbReference>
<dbReference type="InterPro" id="IPR037185">
    <property type="entry name" value="EmrE-like"/>
</dbReference>
<keyword evidence="1" id="KW-0472">Membrane</keyword>
<feature type="transmembrane region" description="Helical" evidence="1">
    <location>
        <begin position="6"/>
        <end position="24"/>
    </location>
</feature>
<feature type="domain" description="EamA" evidence="2">
    <location>
        <begin position="150"/>
        <end position="283"/>
    </location>
</feature>
<evidence type="ECO:0000256" key="1">
    <source>
        <dbReference type="SAM" id="Phobius"/>
    </source>
</evidence>
<feature type="transmembrane region" description="Helical" evidence="1">
    <location>
        <begin position="92"/>
        <end position="110"/>
    </location>
</feature>
<dbReference type="EMBL" id="JACCKB010000108">
    <property type="protein sequence ID" value="NYZ69612.1"/>
    <property type="molecule type" value="Genomic_DNA"/>
</dbReference>
<keyword evidence="1" id="KW-1133">Transmembrane helix</keyword>
<dbReference type="AlphaFoldDB" id="A0A853ICM9"/>
<accession>A0A853ICM9</accession>
<organism evidence="3 4">
    <name type="scientific">Spartinivicinus marinus</name>
    <dbReference type="NCBI Taxonomy" id="2994442"/>
    <lineage>
        <taxon>Bacteria</taxon>
        <taxon>Pseudomonadati</taxon>
        <taxon>Pseudomonadota</taxon>
        <taxon>Gammaproteobacteria</taxon>
        <taxon>Oceanospirillales</taxon>
        <taxon>Zooshikellaceae</taxon>
        <taxon>Spartinivicinus</taxon>
    </lineage>
</organism>
<evidence type="ECO:0000313" key="4">
    <source>
        <dbReference type="Proteomes" id="UP000569732"/>
    </source>
</evidence>
<name>A0A853ICM9_9GAMM</name>
<gene>
    <name evidence="3" type="ORF">H0A36_26715</name>
</gene>
<dbReference type="RefSeq" id="WP_180571593.1">
    <property type="nucleotide sequence ID" value="NZ_JACCKB010000108.1"/>
</dbReference>
<evidence type="ECO:0000259" key="2">
    <source>
        <dbReference type="Pfam" id="PF00892"/>
    </source>
</evidence>